<reference evidence="4 5" key="1">
    <citation type="submission" date="2022-06" db="EMBL/GenBank/DDBJ databases">
        <title>Rhizosaccharibacter gen. nov. sp. nov. KSS12, endophytic bacteria isolated from sugarcane.</title>
        <authorList>
            <person name="Pitiwittayakul N."/>
        </authorList>
    </citation>
    <scope>NUCLEOTIDE SEQUENCE [LARGE SCALE GENOMIC DNA]</scope>
    <source>
        <strain evidence="4 5">KSS12</strain>
    </source>
</reference>
<dbReference type="InterPro" id="IPR012909">
    <property type="entry name" value="PHA_DNA-bd_N"/>
</dbReference>
<comment type="caution">
    <text evidence="4">The sequence shown here is derived from an EMBL/GenBank/DDBJ whole genome shotgun (WGS) entry which is preliminary data.</text>
</comment>
<feature type="domain" description="PHA accumulation regulator DNA-binding N-terminal" evidence="3">
    <location>
        <begin position="12"/>
        <end position="72"/>
    </location>
</feature>
<proteinExistence type="predicted"/>
<dbReference type="EMBL" id="JAMZEJ010000005">
    <property type="protein sequence ID" value="MCQ8240961.1"/>
    <property type="molecule type" value="Genomic_DNA"/>
</dbReference>
<dbReference type="Proteomes" id="UP001524547">
    <property type="component" value="Unassembled WGS sequence"/>
</dbReference>
<feature type="compositionally biased region" description="Basic and acidic residues" evidence="1">
    <location>
        <begin position="193"/>
        <end position="212"/>
    </location>
</feature>
<keyword evidence="5" id="KW-1185">Reference proteome</keyword>
<evidence type="ECO:0000313" key="4">
    <source>
        <dbReference type="EMBL" id="MCQ8240961.1"/>
    </source>
</evidence>
<accession>A0ABT1VXA2</accession>
<feature type="compositionally biased region" description="Pro residues" evidence="1">
    <location>
        <begin position="161"/>
        <end position="175"/>
    </location>
</feature>
<dbReference type="InterPro" id="IPR010134">
    <property type="entry name" value="PHA_reg_PhaR"/>
</dbReference>
<evidence type="ECO:0000313" key="5">
    <source>
        <dbReference type="Proteomes" id="UP001524547"/>
    </source>
</evidence>
<sequence>MPETDRAVPPVVVKKYANRRLYDTESSIYITLDTLADMVRQGREFVVFDAKTGDDITRQVLTQIIVEEETRGRNMLPLAFLRQIIGFYGDSLQGLVPEYLENMMEQFATQQRAMRDTVERTMSSFLPPGMEEVGRQNLAIMDRAMSMFTPFYRPPGGASPEAPPEAGPTPSPPAEGPAARPDSRPEPSATETALREEVGSLRAELDQLRRQLADQPTAPTAQRPARRGGVRS</sequence>
<organism evidence="4 5">
    <name type="scientific">Rhizosaccharibacter radicis</name>
    <dbReference type="NCBI Taxonomy" id="2782605"/>
    <lineage>
        <taxon>Bacteria</taxon>
        <taxon>Pseudomonadati</taxon>
        <taxon>Pseudomonadota</taxon>
        <taxon>Alphaproteobacteria</taxon>
        <taxon>Acetobacterales</taxon>
        <taxon>Acetobacteraceae</taxon>
        <taxon>Rhizosaccharibacter</taxon>
    </lineage>
</organism>
<evidence type="ECO:0000259" key="3">
    <source>
        <dbReference type="Pfam" id="PF07879"/>
    </source>
</evidence>
<dbReference type="InterPro" id="IPR007897">
    <property type="entry name" value="PHB_accumulat"/>
</dbReference>
<dbReference type="NCBIfam" id="TIGR01848">
    <property type="entry name" value="PHA_reg_PhaR"/>
    <property type="match status" value="1"/>
</dbReference>
<gene>
    <name evidence="4" type="primary">phaR</name>
    <name evidence="4" type="ORF">NFI88_08945</name>
</gene>
<feature type="region of interest" description="Disordered" evidence="1">
    <location>
        <begin position="151"/>
        <end position="232"/>
    </location>
</feature>
<name>A0ABT1VXA2_9PROT</name>
<evidence type="ECO:0000259" key="2">
    <source>
        <dbReference type="Pfam" id="PF05233"/>
    </source>
</evidence>
<protein>
    <submittedName>
        <fullName evidence="4">Polyhydroxyalkanoate synthesis repressor PhaR</fullName>
    </submittedName>
</protein>
<feature type="domain" description="PHB accumulation regulatory" evidence="2">
    <location>
        <begin position="76"/>
        <end position="115"/>
    </location>
</feature>
<dbReference type="Pfam" id="PF05233">
    <property type="entry name" value="PHB_acc"/>
    <property type="match status" value="1"/>
</dbReference>
<dbReference type="RefSeq" id="WP_422919708.1">
    <property type="nucleotide sequence ID" value="NZ_JAMZEJ010000005.1"/>
</dbReference>
<evidence type="ECO:0000256" key="1">
    <source>
        <dbReference type="SAM" id="MobiDB-lite"/>
    </source>
</evidence>
<dbReference type="Pfam" id="PF07879">
    <property type="entry name" value="PHB_acc_N"/>
    <property type="match status" value="1"/>
</dbReference>